<evidence type="ECO:0000259" key="4">
    <source>
        <dbReference type="Pfam" id="PF24850"/>
    </source>
</evidence>
<evidence type="ECO:0000259" key="3">
    <source>
        <dbReference type="Pfam" id="PF10079"/>
    </source>
</evidence>
<dbReference type="Pfam" id="PF10079">
    <property type="entry name" value="Rossmann-like_BshC"/>
    <property type="match status" value="1"/>
</dbReference>
<dbReference type="OrthoDB" id="9765151at2"/>
<dbReference type="InterPro" id="IPR055398">
    <property type="entry name" value="Rossmann-like_BshC"/>
</dbReference>
<feature type="coiled-coil region" evidence="2">
    <location>
        <begin position="463"/>
        <end position="491"/>
    </location>
</feature>
<sequence length="537" mass="60408">MSQTKPALNQRIIPFGKVPQLSARDVAYATADRRLAPFYKYPVSLAAFEAVMRDKSKETTNRKVLVEVLQEQYEGLAPSAATKNHIQALAQTGTFTVTTAHQPSLFTGPLYYIYKIASTINLARQLAAAYPENHFVPVFILGGEDHDFQEINHLQLFGNTISWQQEKGGSVGQLPLHGLQQALTAVEEVLGGSPKAEELKGMLHNALSGKSRYIEVARHLTHQLFDTYGLVILDPSHPKLKRELAPYIKEEIFNQPSKALVEAAVRGLEAAGFSEQAYPREINFFYLGDGFRERIVEADGHYVVLNQDIKWGKEALEQEIERHPERFSPNVVMRPVYQELILPNLAYIGGGGELAYWLERKAQFEHFGINFPMLVRRNSVLFIDNGTAKRIGKIGLQAEDLFGDIEQLIKDYVKAHTENELSLSEEKEALQALFKAVEAKAEDVDPTLVKAAAAEGARQLNSLAQLEGKLMRAEKQRHDTAINQMRTLKDKLFPGNGLQERSDNFMMFYLKYGRGFFEALIDQLDPFQEGFLVLEDA</sequence>
<keyword evidence="2" id="KW-0175">Coiled coil</keyword>
<evidence type="ECO:0000313" key="5">
    <source>
        <dbReference type="EMBL" id="TXB63593.1"/>
    </source>
</evidence>
<dbReference type="PIRSF" id="PIRSF012535">
    <property type="entry name" value="UCP012535"/>
    <property type="match status" value="1"/>
</dbReference>
<feature type="domain" description="Bacillithiol biosynthesis BshC C-terminal coiled-coil" evidence="4">
    <location>
        <begin position="381"/>
        <end position="535"/>
    </location>
</feature>
<dbReference type="AlphaFoldDB" id="A0A5C6RMZ1"/>
<proteinExistence type="inferred from homology"/>
<keyword evidence="1 2" id="KW-0436">Ligase</keyword>
<dbReference type="InterPro" id="IPR011199">
    <property type="entry name" value="Bacillithiol_biosynth_BshC"/>
</dbReference>
<dbReference type="NCBIfam" id="TIGR03998">
    <property type="entry name" value="thiol_BshC"/>
    <property type="match status" value="1"/>
</dbReference>
<dbReference type="Pfam" id="PF24850">
    <property type="entry name" value="CC_BshC"/>
    <property type="match status" value="1"/>
</dbReference>
<dbReference type="RefSeq" id="WP_147167063.1">
    <property type="nucleotide sequence ID" value="NZ_VOOR01000014.1"/>
</dbReference>
<name>A0A5C6RMZ1_9BACT</name>
<evidence type="ECO:0000256" key="2">
    <source>
        <dbReference type="HAMAP-Rule" id="MF_01867"/>
    </source>
</evidence>
<dbReference type="EC" id="6.-.-.-" evidence="2"/>
<dbReference type="InterPro" id="IPR055399">
    <property type="entry name" value="CC_BshC"/>
</dbReference>
<reference evidence="5 6" key="1">
    <citation type="submission" date="2019-08" db="EMBL/GenBank/DDBJ databases">
        <title>Genome of Phaeodactylibacter luteus.</title>
        <authorList>
            <person name="Bowman J.P."/>
        </authorList>
    </citation>
    <scope>NUCLEOTIDE SEQUENCE [LARGE SCALE GENOMIC DNA]</scope>
    <source>
        <strain evidence="5 6">KCTC 42180</strain>
    </source>
</reference>
<comment type="caution">
    <text evidence="5">The sequence shown here is derived from an EMBL/GenBank/DDBJ whole genome shotgun (WGS) entry which is preliminary data.</text>
</comment>
<organism evidence="5 6">
    <name type="scientific">Phaeodactylibacter luteus</name>
    <dbReference type="NCBI Taxonomy" id="1564516"/>
    <lineage>
        <taxon>Bacteria</taxon>
        <taxon>Pseudomonadati</taxon>
        <taxon>Bacteroidota</taxon>
        <taxon>Saprospiria</taxon>
        <taxon>Saprospirales</taxon>
        <taxon>Haliscomenobacteraceae</taxon>
        <taxon>Phaeodactylibacter</taxon>
    </lineage>
</organism>
<protein>
    <recommendedName>
        <fullName evidence="2">Putative cysteine ligase BshC</fullName>
        <ecNumber evidence="2">6.-.-.-</ecNumber>
    </recommendedName>
</protein>
<comment type="similarity">
    <text evidence="2">Belongs to the BshC family.</text>
</comment>
<accession>A0A5C6RMZ1</accession>
<dbReference type="Proteomes" id="UP000321580">
    <property type="component" value="Unassembled WGS sequence"/>
</dbReference>
<gene>
    <name evidence="2 5" type="primary">bshC</name>
    <name evidence="5" type="ORF">FRY97_08700</name>
</gene>
<evidence type="ECO:0000313" key="6">
    <source>
        <dbReference type="Proteomes" id="UP000321580"/>
    </source>
</evidence>
<feature type="domain" description="Bacillithiol biosynthesis BshC N-terminal Rossmann-like" evidence="3">
    <location>
        <begin position="27"/>
        <end position="378"/>
    </location>
</feature>
<dbReference type="GO" id="GO:0016874">
    <property type="term" value="F:ligase activity"/>
    <property type="evidence" value="ECO:0007669"/>
    <property type="project" value="UniProtKB-UniRule"/>
</dbReference>
<evidence type="ECO:0000256" key="1">
    <source>
        <dbReference type="ARBA" id="ARBA00022598"/>
    </source>
</evidence>
<dbReference type="HAMAP" id="MF_01867">
    <property type="entry name" value="BshC"/>
    <property type="match status" value="1"/>
</dbReference>
<keyword evidence="6" id="KW-1185">Reference proteome</keyword>
<dbReference type="EMBL" id="VOOR01000014">
    <property type="protein sequence ID" value="TXB63593.1"/>
    <property type="molecule type" value="Genomic_DNA"/>
</dbReference>